<evidence type="ECO:0000313" key="11">
    <source>
        <dbReference type="Proteomes" id="UP001597158"/>
    </source>
</evidence>
<proteinExistence type="predicted"/>
<feature type="transmembrane region" description="Helical" evidence="8">
    <location>
        <begin position="363"/>
        <end position="383"/>
    </location>
</feature>
<feature type="domain" description="NADH:quinone oxidoreductase/Mrp antiporter transmembrane" evidence="9">
    <location>
        <begin position="122"/>
        <end position="347"/>
    </location>
</feature>
<feature type="transmembrane region" description="Helical" evidence="8">
    <location>
        <begin position="6"/>
        <end position="26"/>
    </location>
</feature>
<feature type="transmembrane region" description="Helical" evidence="8">
    <location>
        <begin position="203"/>
        <end position="225"/>
    </location>
</feature>
<feature type="transmembrane region" description="Helical" evidence="8">
    <location>
        <begin position="327"/>
        <end position="351"/>
    </location>
</feature>
<keyword evidence="6 8" id="KW-0472">Membrane</keyword>
<evidence type="ECO:0000256" key="5">
    <source>
        <dbReference type="ARBA" id="ARBA00023002"/>
    </source>
</evidence>
<keyword evidence="2" id="KW-1003">Cell membrane</keyword>
<feature type="transmembrane region" description="Helical" evidence="8">
    <location>
        <begin position="571"/>
        <end position="592"/>
    </location>
</feature>
<reference evidence="11" key="1">
    <citation type="journal article" date="2019" name="Int. J. Syst. Evol. Microbiol.">
        <title>The Global Catalogue of Microorganisms (GCM) 10K type strain sequencing project: providing services to taxonomists for standard genome sequencing and annotation.</title>
        <authorList>
            <consortium name="The Broad Institute Genomics Platform"/>
            <consortium name="The Broad Institute Genome Sequencing Center for Infectious Disease"/>
            <person name="Wu L."/>
            <person name="Ma J."/>
        </authorList>
    </citation>
    <scope>NUCLEOTIDE SEQUENCE [LARGE SCALE GENOMIC DNA]</scope>
    <source>
        <strain evidence="11">CCUG 48884</strain>
    </source>
</reference>
<evidence type="ECO:0000259" key="9">
    <source>
        <dbReference type="Pfam" id="PF00361"/>
    </source>
</evidence>
<feature type="transmembrane region" description="Helical" evidence="8">
    <location>
        <begin position="475"/>
        <end position="494"/>
    </location>
</feature>
<comment type="subcellular location">
    <subcellularLocation>
        <location evidence="1">Cell membrane</location>
        <topology evidence="1">Multi-pass membrane protein</topology>
    </subcellularLocation>
    <subcellularLocation>
        <location evidence="7">Membrane</location>
        <topology evidence="7">Multi-pass membrane protein</topology>
    </subcellularLocation>
</comment>
<feature type="transmembrane region" description="Helical" evidence="8">
    <location>
        <begin position="294"/>
        <end position="315"/>
    </location>
</feature>
<feature type="transmembrane region" description="Helical" evidence="8">
    <location>
        <begin position="237"/>
        <end position="260"/>
    </location>
</feature>
<evidence type="ECO:0000256" key="1">
    <source>
        <dbReference type="ARBA" id="ARBA00004651"/>
    </source>
</evidence>
<evidence type="ECO:0000256" key="8">
    <source>
        <dbReference type="SAM" id="Phobius"/>
    </source>
</evidence>
<feature type="transmembrane region" description="Helical" evidence="8">
    <location>
        <begin position="38"/>
        <end position="56"/>
    </location>
</feature>
<keyword evidence="3 7" id="KW-0812">Transmembrane</keyword>
<evidence type="ECO:0000313" key="10">
    <source>
        <dbReference type="EMBL" id="MFD1264205.1"/>
    </source>
</evidence>
<evidence type="ECO:0000256" key="4">
    <source>
        <dbReference type="ARBA" id="ARBA00022989"/>
    </source>
</evidence>
<feature type="transmembrane region" description="Helical" evidence="8">
    <location>
        <begin position="266"/>
        <end position="287"/>
    </location>
</feature>
<organism evidence="10 11">
    <name type="scientific">Thauera mechernichensis</name>
    <dbReference type="NCBI Taxonomy" id="82788"/>
    <lineage>
        <taxon>Bacteria</taxon>
        <taxon>Pseudomonadati</taxon>
        <taxon>Pseudomonadota</taxon>
        <taxon>Betaproteobacteria</taxon>
        <taxon>Rhodocyclales</taxon>
        <taxon>Zoogloeaceae</taxon>
        <taxon>Thauera</taxon>
    </lineage>
</organism>
<name>A0ABW3WFU6_9RHOO</name>
<dbReference type="RefSeq" id="WP_277831044.1">
    <property type="nucleotide sequence ID" value="NZ_JARQZE010000002.1"/>
</dbReference>
<evidence type="ECO:0000256" key="7">
    <source>
        <dbReference type="RuleBase" id="RU000320"/>
    </source>
</evidence>
<evidence type="ECO:0000256" key="2">
    <source>
        <dbReference type="ARBA" id="ARBA00022475"/>
    </source>
</evidence>
<evidence type="ECO:0000256" key="6">
    <source>
        <dbReference type="ARBA" id="ARBA00023136"/>
    </source>
</evidence>
<accession>A0ABW3WFU6</accession>
<keyword evidence="4 8" id="KW-1133">Transmembrane helix</keyword>
<dbReference type="Pfam" id="PF00361">
    <property type="entry name" value="Proton_antipo_M"/>
    <property type="match status" value="1"/>
</dbReference>
<protein>
    <submittedName>
        <fullName evidence="10">Complex I subunit 5 family protein</fullName>
    </submittedName>
</protein>
<feature type="transmembrane region" description="Helical" evidence="8">
    <location>
        <begin position="157"/>
        <end position="183"/>
    </location>
</feature>
<feature type="transmembrane region" description="Helical" evidence="8">
    <location>
        <begin position="128"/>
        <end position="145"/>
    </location>
</feature>
<feature type="transmembrane region" description="Helical" evidence="8">
    <location>
        <begin position="403"/>
        <end position="423"/>
    </location>
</feature>
<dbReference type="PANTHER" id="PTHR42682:SF4">
    <property type="entry name" value="NADH-UBIQUINONE_PLASTOQUINONE"/>
    <property type="match status" value="1"/>
</dbReference>
<keyword evidence="11" id="KW-1185">Reference proteome</keyword>
<feature type="transmembrane region" description="Helical" evidence="8">
    <location>
        <begin position="104"/>
        <end position="122"/>
    </location>
</feature>
<comment type="caution">
    <text evidence="10">The sequence shown here is derived from an EMBL/GenBank/DDBJ whole genome shotgun (WGS) entry which is preliminary data.</text>
</comment>
<feature type="transmembrane region" description="Helical" evidence="8">
    <location>
        <begin position="443"/>
        <end position="463"/>
    </location>
</feature>
<keyword evidence="5" id="KW-0560">Oxidoreductase</keyword>
<dbReference type="InterPro" id="IPR052175">
    <property type="entry name" value="ComplexI-like_HydComp"/>
</dbReference>
<feature type="transmembrane region" description="Helical" evidence="8">
    <location>
        <begin position="76"/>
        <end position="92"/>
    </location>
</feature>
<dbReference type="InterPro" id="IPR001750">
    <property type="entry name" value="ND/Mrp_TM"/>
</dbReference>
<dbReference type="Proteomes" id="UP001597158">
    <property type="component" value="Unassembled WGS sequence"/>
</dbReference>
<dbReference type="PANTHER" id="PTHR42682">
    <property type="entry name" value="HYDROGENASE-4 COMPONENT F"/>
    <property type="match status" value="1"/>
</dbReference>
<dbReference type="EMBL" id="JBHTMC010000024">
    <property type="protein sequence ID" value="MFD1264205.1"/>
    <property type="molecule type" value="Genomic_DNA"/>
</dbReference>
<sequence>MERAIDAFGLVLVPTLPLLMVLAWCVPGWRCRIECWTPWAALPALLLGLGGAQGVSVQLDAVLFGTVLALDGTRRVFLAFTALLWLGAGLYSRGTLAGDARASGFRLLWLATMAGNFGLILAHDLASFYASFALMSFAAYGLVIHDRSGAALHAGRVYLAMAVAGEGLIIAGLLLAASASAAPQAPLLSDLAGAIAASPRRDLTIACLVAGFGVKAGLPLLHMWLPLAHPVAPVPASAVLSGAMIKAGLLGWLVTLPLGVVALPGWGLGLITLGFAAAFGAAAIGIHQRTPKTVLAYSSVSQMGLITVGVGAGLHQPALWPALAPAIALYALHHGLAKGALFLGVGIAPALAHAGSIHRRALWLALALPGLALAGPMVSGAAAKISLKTALAGGIVTPAWWQHLPLVLSLAAAGTTALVARYLWLLAQQADDGHHAPPAAAQWLGWALVLGASVAGLILLPWVPVPAGLPPDPAYLPELLWPVLAGSALAVFAARRLRAWQLPAGDVLTPLLGLLQRLRRVAEACVRQLTELAGRIATDHGWRAPSAADTRDEAIAPPPASALEQALRRHAALLFALLTALGLALALGAWLVGPLAR</sequence>
<evidence type="ECO:0000256" key="3">
    <source>
        <dbReference type="ARBA" id="ARBA00022692"/>
    </source>
</evidence>
<gene>
    <name evidence="10" type="ORF">ACFQ4M_11470</name>
</gene>